<dbReference type="GO" id="GO:0046872">
    <property type="term" value="F:metal ion binding"/>
    <property type="evidence" value="ECO:0007669"/>
    <property type="project" value="UniProtKB-KW"/>
</dbReference>
<evidence type="ECO:0000256" key="3">
    <source>
        <dbReference type="ARBA" id="ARBA00029596"/>
    </source>
</evidence>
<dbReference type="GeneID" id="6802152"/>
<dbReference type="PANTHER" id="PTHR33254">
    <property type="entry name" value="4-HYDROXY-4-METHYL-2-OXOGLUTARATE ALDOLASE 3-RELATED"/>
    <property type="match status" value="1"/>
</dbReference>
<sequence length="232" mass="25409">MLQKISANKIALIKRMQLSTPTLVDILDSLGKTIVLNSQLKSINLENFYSVGQAYTVQWKLIRKQKSILNKQPSTWEQVSSFLVPEITDAKGLFYIAGGHELITEAALAGGMSCTYFEKLGFEGVILGGAVRDKKDLTNLTIPVIATNLTPTDTQGAYFVSETGTQCTIEHATICSGDLVISDPNGTVIIPFSLVDNVLEEAIKIDSIENNMLEKIKHGQRLPELINITGRI</sequence>
<dbReference type="GO" id="GO:0032259">
    <property type="term" value="P:methylation"/>
    <property type="evidence" value="ECO:0007669"/>
    <property type="project" value="UniProtKB-KW"/>
</dbReference>
<gene>
    <name evidence="6" type="ORF">AM402_05855</name>
    <name evidence="7" type="ORF">NCTC10975_02923</name>
</gene>
<reference evidence="6 8" key="1">
    <citation type="submission" date="2017-05" db="EMBL/GenBank/DDBJ databases">
        <title>Whole genome sequencing of Proteus mirabilis AR_0155.</title>
        <authorList>
            <person name="Conlan S."/>
            <person name="Thomas P.J."/>
            <person name="Mullikin J."/>
            <person name="Frank K.M."/>
            <person name="Segre J.A."/>
        </authorList>
    </citation>
    <scope>NUCLEOTIDE SEQUENCE [LARGE SCALE GENOMIC DNA]</scope>
    <source>
        <strain evidence="6 8">AR_0155</strain>
    </source>
</reference>
<dbReference type="AlphaFoldDB" id="A0A1Z1SRY6"/>
<keyword evidence="5" id="KW-0479">Metal-binding</keyword>
<evidence type="ECO:0000313" key="7">
    <source>
        <dbReference type="EMBL" id="SPY97814.1"/>
    </source>
</evidence>
<evidence type="ECO:0000256" key="5">
    <source>
        <dbReference type="PIRSR" id="PIRSR605493-1"/>
    </source>
</evidence>
<keyword evidence="7" id="KW-0489">Methyltransferase</keyword>
<proteinExistence type="predicted"/>
<comment type="cofactor">
    <cofactor evidence="1">
        <name>a divalent metal cation</name>
        <dbReference type="ChEBI" id="CHEBI:60240"/>
    </cofactor>
</comment>
<dbReference type="STRING" id="584.AOUC001_02960"/>
<keyword evidence="5" id="KW-0460">Magnesium</keyword>
<accession>A0A1Z1SRY6</accession>
<dbReference type="GO" id="GO:0008168">
    <property type="term" value="F:methyltransferase activity"/>
    <property type="evidence" value="ECO:0007669"/>
    <property type="project" value="UniProtKB-KW"/>
</dbReference>
<dbReference type="Proteomes" id="UP000195540">
    <property type="component" value="Chromosome"/>
</dbReference>
<feature type="binding site" evidence="5">
    <location>
        <position position="132"/>
    </location>
    <ligand>
        <name>substrate</name>
    </ligand>
</feature>
<dbReference type="EMBL" id="UAUE01000023">
    <property type="protein sequence ID" value="SPY97814.1"/>
    <property type="molecule type" value="Genomic_DNA"/>
</dbReference>
<organism evidence="7 9">
    <name type="scientific">Proteus mirabilis</name>
    <dbReference type="NCBI Taxonomy" id="584"/>
    <lineage>
        <taxon>Bacteria</taxon>
        <taxon>Pseudomonadati</taxon>
        <taxon>Pseudomonadota</taxon>
        <taxon>Gammaproteobacteria</taxon>
        <taxon>Enterobacterales</taxon>
        <taxon>Morganellaceae</taxon>
        <taxon>Proteus</taxon>
    </lineage>
</organism>
<dbReference type="PANTHER" id="PTHR33254:SF4">
    <property type="entry name" value="4-HYDROXY-4-METHYL-2-OXOGLUTARATE ALDOLASE 3-RELATED"/>
    <property type="match status" value="1"/>
</dbReference>
<dbReference type="OMA" id="RLELWIM"/>
<dbReference type="InterPro" id="IPR005493">
    <property type="entry name" value="RraA/RraA-like"/>
</dbReference>
<dbReference type="EMBL" id="CP021694">
    <property type="protein sequence ID" value="ARX33693.1"/>
    <property type="molecule type" value="Genomic_DNA"/>
</dbReference>
<name>A0A1Z1SRY6_PROMI</name>
<dbReference type="OrthoDB" id="8717144at2"/>
<keyword evidence="7" id="KW-0808">Transferase</keyword>
<evidence type="ECO:0000256" key="2">
    <source>
        <dbReference type="ARBA" id="ARBA00016549"/>
    </source>
</evidence>
<evidence type="ECO:0000313" key="9">
    <source>
        <dbReference type="Proteomes" id="UP000251485"/>
    </source>
</evidence>
<evidence type="ECO:0000313" key="8">
    <source>
        <dbReference type="Proteomes" id="UP000195540"/>
    </source>
</evidence>
<dbReference type="SUPFAM" id="SSF89562">
    <property type="entry name" value="RraA-like"/>
    <property type="match status" value="1"/>
</dbReference>
<protein>
    <recommendedName>
        <fullName evidence="2">Putative 4-hydroxy-4-methyl-2-oxoglutarate aldolase</fullName>
    </recommendedName>
    <alternativeName>
        <fullName evidence="3">Regulator of ribonuclease activity homolog</fullName>
    </alternativeName>
    <alternativeName>
        <fullName evidence="4">RraA-like protein</fullName>
    </alternativeName>
</protein>
<dbReference type="Gene3D" id="3.50.30.40">
    <property type="entry name" value="Ribonuclease E inhibitor RraA/RraA-like"/>
    <property type="match status" value="1"/>
</dbReference>
<feature type="binding site" evidence="5">
    <location>
        <position position="133"/>
    </location>
    <ligand>
        <name>Mg(2+)</name>
        <dbReference type="ChEBI" id="CHEBI:18420"/>
    </ligand>
</feature>
<evidence type="ECO:0000313" key="6">
    <source>
        <dbReference type="EMBL" id="ARX33693.1"/>
    </source>
</evidence>
<dbReference type="RefSeq" id="WP_004249461.1">
    <property type="nucleotide sequence ID" value="NZ_ABFCQN020000002.1"/>
</dbReference>
<comment type="cofactor">
    <cofactor evidence="5">
        <name>Mg(2+)</name>
        <dbReference type="ChEBI" id="CHEBI:18420"/>
    </cofactor>
</comment>
<dbReference type="Pfam" id="PF03737">
    <property type="entry name" value="RraA-like"/>
    <property type="match status" value="1"/>
</dbReference>
<evidence type="ECO:0000256" key="1">
    <source>
        <dbReference type="ARBA" id="ARBA00001968"/>
    </source>
</evidence>
<dbReference type="Proteomes" id="UP000251485">
    <property type="component" value="Unassembled WGS sequence"/>
</dbReference>
<reference evidence="7 9" key="2">
    <citation type="submission" date="2018-06" db="EMBL/GenBank/DDBJ databases">
        <authorList>
            <consortium name="Pathogen Informatics"/>
            <person name="Doyle S."/>
        </authorList>
    </citation>
    <scope>NUCLEOTIDE SEQUENCE [LARGE SCALE GENOMIC DNA]</scope>
    <source>
        <strain evidence="7 9">NCTC10975</strain>
    </source>
</reference>
<dbReference type="InterPro" id="IPR036704">
    <property type="entry name" value="RraA/RraA-like_sf"/>
</dbReference>
<evidence type="ECO:0000256" key="4">
    <source>
        <dbReference type="ARBA" id="ARBA00030169"/>
    </source>
</evidence>